<feature type="transmembrane region" description="Helical" evidence="1">
    <location>
        <begin position="369"/>
        <end position="390"/>
    </location>
</feature>
<dbReference type="Proteomes" id="UP000276055">
    <property type="component" value="Unassembled WGS sequence"/>
</dbReference>
<sequence>MAQLMGAPAVATVSRRAASAQAGIIAASYAMLLAGSNAAYPLLPVYRDSLGLDPLVLSLTFTLYVAVLVPVLSILARPRFTRHAPALVLLSLTMMIPSDLLMAHAHEDSILGGRMLAGIAGGLGTGAASALVVAAIGATGRAVTATGNTIGAILGVSGAQLAVLVLSADAPQTVFLVHAALSFALLAAAAAILWQRREPNRLALSALPGIRTSARPGRSSLPLFTSGTIAWTSISIAAVFGAPIFNELNMPSVQSLGPILLVCGSAAGQLLSPALARVAPWISGTITMATGVLLILAGAYLRLDPVAISGFVVIGAGIGIAYRAALVMLTRGSDPARQGATASLYAAITYAVAALVVLVIGWIGNTTGLVPATVAALITTGALAIAALAFSPRLGGTTDLISTQRPGKA</sequence>
<evidence type="ECO:0000313" key="3">
    <source>
        <dbReference type="Proteomes" id="UP000276055"/>
    </source>
</evidence>
<feature type="transmembrane region" description="Helical" evidence="1">
    <location>
        <begin position="24"/>
        <end position="43"/>
    </location>
</feature>
<keyword evidence="1" id="KW-0812">Transmembrane</keyword>
<proteinExistence type="predicted"/>
<feature type="transmembrane region" description="Helical" evidence="1">
    <location>
        <begin position="150"/>
        <end position="168"/>
    </location>
</feature>
<feature type="transmembrane region" description="Helical" evidence="1">
    <location>
        <begin position="278"/>
        <end position="301"/>
    </location>
</feature>
<dbReference type="AlphaFoldDB" id="A0A495EA26"/>
<gene>
    <name evidence="2" type="ORF">C8D78_3435</name>
</gene>
<evidence type="ECO:0000313" key="2">
    <source>
        <dbReference type="EMBL" id="RKR13774.1"/>
    </source>
</evidence>
<feature type="transmembrane region" description="Helical" evidence="1">
    <location>
        <begin position="55"/>
        <end position="75"/>
    </location>
</feature>
<feature type="transmembrane region" description="Helical" evidence="1">
    <location>
        <begin position="174"/>
        <end position="194"/>
    </location>
</feature>
<dbReference type="Gene3D" id="1.20.1250.20">
    <property type="entry name" value="MFS general substrate transporter like domains"/>
    <property type="match status" value="1"/>
</dbReference>
<dbReference type="RefSeq" id="WP_120955038.1">
    <property type="nucleotide sequence ID" value="NZ_RBIR01000009.1"/>
</dbReference>
<dbReference type="GO" id="GO:0022857">
    <property type="term" value="F:transmembrane transporter activity"/>
    <property type="evidence" value="ECO:0007669"/>
    <property type="project" value="InterPro"/>
</dbReference>
<feature type="transmembrane region" description="Helical" evidence="1">
    <location>
        <begin position="342"/>
        <end position="363"/>
    </location>
</feature>
<evidence type="ECO:0000256" key="1">
    <source>
        <dbReference type="SAM" id="Phobius"/>
    </source>
</evidence>
<dbReference type="Pfam" id="PF07690">
    <property type="entry name" value="MFS_1"/>
    <property type="match status" value="1"/>
</dbReference>
<dbReference type="OrthoDB" id="5111593at2"/>
<organism evidence="2 3">
    <name type="scientific">Arthrobacter oryzae</name>
    <dbReference type="NCBI Taxonomy" id="409290"/>
    <lineage>
        <taxon>Bacteria</taxon>
        <taxon>Bacillati</taxon>
        <taxon>Actinomycetota</taxon>
        <taxon>Actinomycetes</taxon>
        <taxon>Micrococcales</taxon>
        <taxon>Micrococcaceae</taxon>
        <taxon>Arthrobacter</taxon>
    </lineage>
</organism>
<comment type="caution">
    <text evidence="2">The sequence shown here is derived from an EMBL/GenBank/DDBJ whole genome shotgun (WGS) entry which is preliminary data.</text>
</comment>
<keyword evidence="1" id="KW-0472">Membrane</keyword>
<dbReference type="InterPro" id="IPR036259">
    <property type="entry name" value="MFS_trans_sf"/>
</dbReference>
<accession>A0A495EA26</accession>
<protein>
    <submittedName>
        <fullName evidence="2">MFS transporter</fullName>
    </submittedName>
</protein>
<feature type="transmembrane region" description="Helical" evidence="1">
    <location>
        <begin position="307"/>
        <end position="330"/>
    </location>
</feature>
<name>A0A495EA26_9MICC</name>
<dbReference type="SUPFAM" id="SSF103473">
    <property type="entry name" value="MFS general substrate transporter"/>
    <property type="match status" value="1"/>
</dbReference>
<keyword evidence="1" id="KW-1133">Transmembrane helix</keyword>
<feature type="transmembrane region" description="Helical" evidence="1">
    <location>
        <begin position="221"/>
        <end position="245"/>
    </location>
</feature>
<feature type="transmembrane region" description="Helical" evidence="1">
    <location>
        <begin position="117"/>
        <end position="138"/>
    </location>
</feature>
<feature type="transmembrane region" description="Helical" evidence="1">
    <location>
        <begin position="87"/>
        <end position="105"/>
    </location>
</feature>
<dbReference type="EMBL" id="RBIR01000009">
    <property type="protein sequence ID" value="RKR13774.1"/>
    <property type="molecule type" value="Genomic_DNA"/>
</dbReference>
<reference evidence="2 3" key="1">
    <citation type="submission" date="2018-10" db="EMBL/GenBank/DDBJ databases">
        <title>Genomic Encyclopedia of Type Strains, Phase IV (KMG-IV): sequencing the most valuable type-strain genomes for metagenomic binning, comparative biology and taxonomic classification.</title>
        <authorList>
            <person name="Goeker M."/>
        </authorList>
    </citation>
    <scope>NUCLEOTIDE SEQUENCE [LARGE SCALE GENOMIC DNA]</scope>
    <source>
        <strain evidence="2 3">DSM 25586</strain>
    </source>
</reference>
<dbReference type="InterPro" id="IPR011701">
    <property type="entry name" value="MFS"/>
</dbReference>